<evidence type="ECO:0000256" key="5">
    <source>
        <dbReference type="ARBA" id="ARBA00049233"/>
    </source>
</evidence>
<dbReference type="Gene3D" id="3.40.50.720">
    <property type="entry name" value="NAD(P)-binding Rossmann-like Domain"/>
    <property type="match status" value="1"/>
</dbReference>
<accession>A0A1R3RXR5</accession>
<dbReference type="VEuPathDB" id="FungiDB:ASPCADRAFT_127847"/>
<comment type="catalytic activity">
    <reaction evidence="5">
        <text>D-xylose + NADP(+) = D-xylono-1,5-lactone + NADPH + H(+)</text>
        <dbReference type="Rhea" id="RHEA:22000"/>
        <dbReference type="ChEBI" id="CHEBI:15378"/>
        <dbReference type="ChEBI" id="CHEBI:15867"/>
        <dbReference type="ChEBI" id="CHEBI:53455"/>
        <dbReference type="ChEBI" id="CHEBI:57783"/>
        <dbReference type="ChEBI" id="CHEBI:58349"/>
        <dbReference type="EC" id="1.1.1.179"/>
    </reaction>
</comment>
<evidence type="ECO:0000259" key="6">
    <source>
        <dbReference type="Pfam" id="PF01408"/>
    </source>
</evidence>
<dbReference type="PANTHER" id="PTHR22604:SF115">
    <property type="entry name" value="DIHYDRODIOL DEHYDROGENASE, PUTATIVE (AFU_ORTHOLOGUE AFUA_1G07520)-RELATED"/>
    <property type="match status" value="1"/>
</dbReference>
<gene>
    <name evidence="8" type="ORF">ASPCADRAFT_127847</name>
</gene>
<dbReference type="GO" id="GO:0047837">
    <property type="term" value="F:D-xylose 1-dehydrogenase (NADP+) activity"/>
    <property type="evidence" value="ECO:0007669"/>
    <property type="project" value="UniProtKB-EC"/>
</dbReference>
<dbReference type="OrthoDB" id="2129491at2759"/>
<dbReference type="AlphaFoldDB" id="A0A1R3RXR5"/>
<evidence type="ECO:0000256" key="3">
    <source>
        <dbReference type="ARBA" id="ARBA00038984"/>
    </source>
</evidence>
<sequence>MVRWGILGTGDNALKFGKDLLIDPTTRDVHDVTHDLVAVASSTSLDKAQSFLSAVGAPSTARPYASYDALVTDPDVDIVYIASPHSHHFPHARLALTAQKHVLVEKAFTVNAAQAESLVQLARERGVFLMEALWTRFFPLTRHVQQLVREGRIGPVQRIVAERNLGRDVERLYGTSHRLVNPALAGGALLDLAVYPLTWVRLFLGLDGDSFHPSHVSSAVIPYEATGVDETVTVVISAPATKTQGVATASLRVTADPREPGVRLLGTQGQIQVFGPAARPDWIRVVPYDSAEAPETTRFPIPVGHGLFWEADECARCIREGRLESAGMPLGETLWMMRVLDEVRRQQGLRYAEELESTAA</sequence>
<dbReference type="InterPro" id="IPR055170">
    <property type="entry name" value="GFO_IDH_MocA-like_dom"/>
</dbReference>
<keyword evidence="9" id="KW-1185">Reference proteome</keyword>
<dbReference type="STRING" id="602072.A0A1R3RXR5"/>
<evidence type="ECO:0000256" key="2">
    <source>
        <dbReference type="ARBA" id="ARBA00023002"/>
    </source>
</evidence>
<keyword evidence="2" id="KW-0560">Oxidoreductase</keyword>
<dbReference type="Proteomes" id="UP000188318">
    <property type="component" value="Unassembled WGS sequence"/>
</dbReference>
<protein>
    <recommendedName>
        <fullName evidence="3">D-xylose 1-dehydrogenase (NADP(+), D-xylono-1,5-lactone-forming)</fullName>
        <ecNumber evidence="3">1.1.1.179</ecNumber>
    </recommendedName>
    <alternativeName>
        <fullName evidence="4">D-xylose-NADP dehydrogenase</fullName>
    </alternativeName>
</protein>
<dbReference type="PANTHER" id="PTHR22604">
    <property type="entry name" value="OXIDOREDUCTASES"/>
    <property type="match status" value="1"/>
</dbReference>
<evidence type="ECO:0000313" key="9">
    <source>
        <dbReference type="Proteomes" id="UP000188318"/>
    </source>
</evidence>
<dbReference type="Gene3D" id="3.30.360.10">
    <property type="entry name" value="Dihydrodipicolinate Reductase, domain 2"/>
    <property type="match status" value="1"/>
</dbReference>
<evidence type="ECO:0000259" key="7">
    <source>
        <dbReference type="Pfam" id="PF22725"/>
    </source>
</evidence>
<organism evidence="8 9">
    <name type="scientific">Aspergillus carbonarius (strain ITEM 5010)</name>
    <dbReference type="NCBI Taxonomy" id="602072"/>
    <lineage>
        <taxon>Eukaryota</taxon>
        <taxon>Fungi</taxon>
        <taxon>Dikarya</taxon>
        <taxon>Ascomycota</taxon>
        <taxon>Pezizomycotina</taxon>
        <taxon>Eurotiomycetes</taxon>
        <taxon>Eurotiomycetidae</taxon>
        <taxon>Eurotiales</taxon>
        <taxon>Aspergillaceae</taxon>
        <taxon>Aspergillus</taxon>
        <taxon>Aspergillus subgen. Circumdati</taxon>
    </lineage>
</organism>
<dbReference type="GO" id="GO:0000166">
    <property type="term" value="F:nucleotide binding"/>
    <property type="evidence" value="ECO:0007669"/>
    <property type="project" value="InterPro"/>
</dbReference>
<evidence type="ECO:0000256" key="1">
    <source>
        <dbReference type="ARBA" id="ARBA00010928"/>
    </source>
</evidence>
<feature type="domain" description="Gfo/Idh/MocA-like oxidoreductase N-terminal" evidence="6">
    <location>
        <begin position="3"/>
        <end position="131"/>
    </location>
</feature>
<dbReference type="InterPro" id="IPR000683">
    <property type="entry name" value="Gfo/Idh/MocA-like_OxRdtase_N"/>
</dbReference>
<feature type="domain" description="GFO/IDH/MocA-like oxidoreductase" evidence="7">
    <location>
        <begin position="142"/>
        <end position="271"/>
    </location>
</feature>
<proteinExistence type="inferred from homology"/>
<dbReference type="Pfam" id="PF22725">
    <property type="entry name" value="GFO_IDH_MocA_C3"/>
    <property type="match status" value="1"/>
</dbReference>
<dbReference type="EC" id="1.1.1.179" evidence="3"/>
<dbReference type="SUPFAM" id="SSF51735">
    <property type="entry name" value="NAD(P)-binding Rossmann-fold domains"/>
    <property type="match status" value="1"/>
</dbReference>
<dbReference type="InterPro" id="IPR050984">
    <property type="entry name" value="Gfo/Idh/MocA_domain"/>
</dbReference>
<dbReference type="SUPFAM" id="SSF55347">
    <property type="entry name" value="Glyceraldehyde-3-phosphate dehydrogenase-like, C-terminal domain"/>
    <property type="match status" value="1"/>
</dbReference>
<name>A0A1R3RXR5_ASPC5</name>
<comment type="similarity">
    <text evidence="1">Belongs to the Gfo/Idh/MocA family.</text>
</comment>
<reference evidence="9" key="1">
    <citation type="journal article" date="2017" name="Genome Biol.">
        <title>Comparative genomics reveals high biological diversity and specific adaptations in the industrially and medically important fungal genus Aspergillus.</title>
        <authorList>
            <person name="de Vries R.P."/>
            <person name="Riley R."/>
            <person name="Wiebenga A."/>
            <person name="Aguilar-Osorio G."/>
            <person name="Amillis S."/>
            <person name="Uchima C.A."/>
            <person name="Anderluh G."/>
            <person name="Asadollahi M."/>
            <person name="Askin M."/>
            <person name="Barry K."/>
            <person name="Battaglia E."/>
            <person name="Bayram O."/>
            <person name="Benocci T."/>
            <person name="Braus-Stromeyer S.A."/>
            <person name="Caldana C."/>
            <person name="Canovas D."/>
            <person name="Cerqueira G.C."/>
            <person name="Chen F."/>
            <person name="Chen W."/>
            <person name="Choi C."/>
            <person name="Clum A."/>
            <person name="Dos Santos R.A."/>
            <person name="Damasio A.R."/>
            <person name="Diallinas G."/>
            <person name="Emri T."/>
            <person name="Fekete E."/>
            <person name="Flipphi M."/>
            <person name="Freyberg S."/>
            <person name="Gallo A."/>
            <person name="Gournas C."/>
            <person name="Habgood R."/>
            <person name="Hainaut M."/>
            <person name="Harispe M.L."/>
            <person name="Henrissat B."/>
            <person name="Hilden K.S."/>
            <person name="Hope R."/>
            <person name="Hossain A."/>
            <person name="Karabika E."/>
            <person name="Karaffa L."/>
            <person name="Karanyi Z."/>
            <person name="Krasevec N."/>
            <person name="Kuo A."/>
            <person name="Kusch H."/>
            <person name="LaButti K."/>
            <person name="Lagendijk E.L."/>
            <person name="Lapidus A."/>
            <person name="Levasseur A."/>
            <person name="Lindquist E."/>
            <person name="Lipzen A."/>
            <person name="Logrieco A.F."/>
            <person name="MacCabe A."/>
            <person name="Maekelae M.R."/>
            <person name="Malavazi I."/>
            <person name="Melin P."/>
            <person name="Meyer V."/>
            <person name="Mielnichuk N."/>
            <person name="Miskei M."/>
            <person name="Molnar A.P."/>
            <person name="Mule G."/>
            <person name="Ngan C.Y."/>
            <person name="Orejas M."/>
            <person name="Orosz E."/>
            <person name="Ouedraogo J.P."/>
            <person name="Overkamp K.M."/>
            <person name="Park H.-S."/>
            <person name="Perrone G."/>
            <person name="Piumi F."/>
            <person name="Punt P.J."/>
            <person name="Ram A.F."/>
            <person name="Ramon A."/>
            <person name="Rauscher S."/>
            <person name="Record E."/>
            <person name="Riano-Pachon D.M."/>
            <person name="Robert V."/>
            <person name="Roehrig J."/>
            <person name="Ruller R."/>
            <person name="Salamov A."/>
            <person name="Salih N.S."/>
            <person name="Samson R.A."/>
            <person name="Sandor E."/>
            <person name="Sanguinetti M."/>
            <person name="Schuetze T."/>
            <person name="Sepcic K."/>
            <person name="Shelest E."/>
            <person name="Sherlock G."/>
            <person name="Sophianopoulou V."/>
            <person name="Squina F.M."/>
            <person name="Sun H."/>
            <person name="Susca A."/>
            <person name="Todd R.B."/>
            <person name="Tsang A."/>
            <person name="Unkles S.E."/>
            <person name="van de Wiele N."/>
            <person name="van Rossen-Uffink D."/>
            <person name="Oliveira J.V."/>
            <person name="Vesth T.C."/>
            <person name="Visser J."/>
            <person name="Yu J.-H."/>
            <person name="Zhou M."/>
            <person name="Andersen M.R."/>
            <person name="Archer D.B."/>
            <person name="Baker S.E."/>
            <person name="Benoit I."/>
            <person name="Brakhage A.A."/>
            <person name="Braus G.H."/>
            <person name="Fischer R."/>
            <person name="Frisvad J.C."/>
            <person name="Goldman G.H."/>
            <person name="Houbraken J."/>
            <person name="Oakley B."/>
            <person name="Pocsi I."/>
            <person name="Scazzocchio C."/>
            <person name="Seiboth B."/>
            <person name="vanKuyk P.A."/>
            <person name="Wortman J."/>
            <person name="Dyer P.S."/>
            <person name="Grigoriev I.V."/>
        </authorList>
    </citation>
    <scope>NUCLEOTIDE SEQUENCE [LARGE SCALE GENOMIC DNA]</scope>
    <source>
        <strain evidence="9">ITEM 5010</strain>
    </source>
</reference>
<dbReference type="InterPro" id="IPR036291">
    <property type="entry name" value="NAD(P)-bd_dom_sf"/>
</dbReference>
<evidence type="ECO:0000256" key="4">
    <source>
        <dbReference type="ARBA" id="ARBA00042988"/>
    </source>
</evidence>
<dbReference type="EMBL" id="KV907495">
    <property type="protein sequence ID" value="OOF99296.1"/>
    <property type="molecule type" value="Genomic_DNA"/>
</dbReference>
<dbReference type="Pfam" id="PF01408">
    <property type="entry name" value="GFO_IDH_MocA"/>
    <property type="match status" value="1"/>
</dbReference>
<evidence type="ECO:0000313" key="8">
    <source>
        <dbReference type="EMBL" id="OOF99296.1"/>
    </source>
</evidence>
<dbReference type="OMA" id="RKDFEIP"/>